<proteinExistence type="predicted"/>
<dbReference type="PANTHER" id="PTHR47326:SF1">
    <property type="entry name" value="HTH PSQ-TYPE DOMAIN-CONTAINING PROTEIN"/>
    <property type="match status" value="1"/>
</dbReference>
<comment type="caution">
    <text evidence="1">The sequence shown here is derived from an EMBL/GenBank/DDBJ whole genome shotgun (WGS) entry which is preliminary data.</text>
</comment>
<protein>
    <submittedName>
        <fullName evidence="1">Uncharacterized protein</fullName>
    </submittedName>
</protein>
<dbReference type="AlphaFoldDB" id="A0AAV8YAR3"/>
<dbReference type="Proteomes" id="UP001162162">
    <property type="component" value="Unassembled WGS sequence"/>
</dbReference>
<dbReference type="GO" id="GO:0003676">
    <property type="term" value="F:nucleic acid binding"/>
    <property type="evidence" value="ECO:0007669"/>
    <property type="project" value="InterPro"/>
</dbReference>
<accession>A0AAV8YAR3</accession>
<dbReference type="PANTHER" id="PTHR47326">
    <property type="entry name" value="TRANSPOSABLE ELEMENT TC3 TRANSPOSASE-LIKE PROTEIN"/>
    <property type="match status" value="1"/>
</dbReference>
<organism evidence="1 2">
    <name type="scientific">Aromia moschata</name>
    <dbReference type="NCBI Taxonomy" id="1265417"/>
    <lineage>
        <taxon>Eukaryota</taxon>
        <taxon>Metazoa</taxon>
        <taxon>Ecdysozoa</taxon>
        <taxon>Arthropoda</taxon>
        <taxon>Hexapoda</taxon>
        <taxon>Insecta</taxon>
        <taxon>Pterygota</taxon>
        <taxon>Neoptera</taxon>
        <taxon>Endopterygota</taxon>
        <taxon>Coleoptera</taxon>
        <taxon>Polyphaga</taxon>
        <taxon>Cucujiformia</taxon>
        <taxon>Chrysomeloidea</taxon>
        <taxon>Cerambycidae</taxon>
        <taxon>Cerambycinae</taxon>
        <taxon>Callichromatini</taxon>
        <taxon>Aromia</taxon>
    </lineage>
</organism>
<dbReference type="InterPro" id="IPR036397">
    <property type="entry name" value="RNaseH_sf"/>
</dbReference>
<dbReference type="EMBL" id="JAPWTK010000132">
    <property type="protein sequence ID" value="KAJ8948685.1"/>
    <property type="molecule type" value="Genomic_DNA"/>
</dbReference>
<sequence length="172" mass="20468">MYHPYKVCLVHELSEEDFDRRNQFCEQMQELCTNDNNFVKIVIFSDVATFILNAHANRQNCRYWATENIRWMIEQWRLTCIVITSKVKWVLCVVFKIWLTEISPTATEMEYHTQRPKKMNVWCGIVDGRILGPYFFDVNLTEQNDTKEPLMLDIDDQRVTLKTTMSGKKMKA</sequence>
<name>A0AAV8YAR3_9CUCU</name>
<reference evidence="1" key="1">
    <citation type="journal article" date="2023" name="Insect Mol. Biol.">
        <title>Genome sequencing provides insights into the evolution of gene families encoding plant cell wall-degrading enzymes in longhorned beetles.</title>
        <authorList>
            <person name="Shin N.R."/>
            <person name="Okamura Y."/>
            <person name="Kirsch R."/>
            <person name="Pauchet Y."/>
        </authorList>
    </citation>
    <scope>NUCLEOTIDE SEQUENCE</scope>
    <source>
        <strain evidence="1">AMC_N1</strain>
    </source>
</reference>
<evidence type="ECO:0000313" key="2">
    <source>
        <dbReference type="Proteomes" id="UP001162162"/>
    </source>
</evidence>
<gene>
    <name evidence="1" type="ORF">NQ318_004473</name>
</gene>
<keyword evidence="2" id="KW-1185">Reference proteome</keyword>
<evidence type="ECO:0000313" key="1">
    <source>
        <dbReference type="EMBL" id="KAJ8948685.1"/>
    </source>
</evidence>
<dbReference type="Gene3D" id="3.30.420.10">
    <property type="entry name" value="Ribonuclease H-like superfamily/Ribonuclease H"/>
    <property type="match status" value="1"/>
</dbReference>